<feature type="compositionally biased region" description="Acidic residues" evidence="1">
    <location>
        <begin position="10"/>
        <end position="21"/>
    </location>
</feature>
<dbReference type="GO" id="GO:0060271">
    <property type="term" value="P:cilium assembly"/>
    <property type="evidence" value="ECO:0007669"/>
    <property type="project" value="InterPro"/>
</dbReference>
<dbReference type="EMBL" id="JAODUP010000536">
    <property type="protein sequence ID" value="KAK2147780.1"/>
    <property type="molecule type" value="Genomic_DNA"/>
</dbReference>
<name>A0AAD9J8C7_9ANNE</name>
<dbReference type="AlphaFoldDB" id="A0AAD9J8C7"/>
<feature type="region of interest" description="Disordered" evidence="1">
    <location>
        <begin position="1"/>
        <end position="29"/>
    </location>
</feature>
<dbReference type="InterPro" id="IPR019170">
    <property type="entry name" value="Meckelin"/>
</dbReference>
<dbReference type="PANTHER" id="PTHR21274">
    <property type="entry name" value="MECKELIN"/>
    <property type="match status" value="1"/>
</dbReference>
<evidence type="ECO:0000313" key="2">
    <source>
        <dbReference type="EMBL" id="KAK2147780.1"/>
    </source>
</evidence>
<dbReference type="Pfam" id="PF09773">
    <property type="entry name" value="Meckelin"/>
    <property type="match status" value="1"/>
</dbReference>
<sequence length="265" mass="29920">MPCEVITSGDIDDNSYGDDELGDKGDEDKVDDQQNLISTYVMDEAKYKLLNLSPNGIKLSRLLVQAAGLCFGSSADLLGESQLDYLVIYDLDYSNLTSCQNLANMCVMTLYSSRYSPPQIKDDPCSLYLRLVQSYGDSTFPPHSQGPRATNNRILSWRANMPWLYYLSELDDTPNDILQDKSIDQIYTRESNLNLLAQQYSLEGKYLGLTTLADIPLTLCEIGENELKSALKYGNKYEKKVNLCFIVITERRKRACFNIGDISLF</sequence>
<dbReference type="GO" id="GO:0036038">
    <property type="term" value="C:MKS complex"/>
    <property type="evidence" value="ECO:0007669"/>
    <property type="project" value="InterPro"/>
</dbReference>
<dbReference type="Proteomes" id="UP001208570">
    <property type="component" value="Unassembled WGS sequence"/>
</dbReference>
<reference evidence="2" key="1">
    <citation type="journal article" date="2023" name="Mol. Biol. Evol.">
        <title>Third-Generation Sequencing Reveals the Adaptive Role of the Epigenome in Three Deep-Sea Polychaetes.</title>
        <authorList>
            <person name="Perez M."/>
            <person name="Aroh O."/>
            <person name="Sun Y."/>
            <person name="Lan Y."/>
            <person name="Juniper S.K."/>
            <person name="Young C.R."/>
            <person name="Angers B."/>
            <person name="Qian P.Y."/>
        </authorList>
    </citation>
    <scope>NUCLEOTIDE SEQUENCE</scope>
    <source>
        <strain evidence="2">P08H-3</strain>
    </source>
</reference>
<comment type="caution">
    <text evidence="2">The sequence shown here is derived from an EMBL/GenBank/DDBJ whole genome shotgun (WGS) entry which is preliminary data.</text>
</comment>
<dbReference type="PANTHER" id="PTHR21274:SF0">
    <property type="entry name" value="MECKELIN"/>
    <property type="match status" value="1"/>
</dbReference>
<evidence type="ECO:0000313" key="3">
    <source>
        <dbReference type="Proteomes" id="UP001208570"/>
    </source>
</evidence>
<organism evidence="2 3">
    <name type="scientific">Paralvinella palmiformis</name>
    <dbReference type="NCBI Taxonomy" id="53620"/>
    <lineage>
        <taxon>Eukaryota</taxon>
        <taxon>Metazoa</taxon>
        <taxon>Spiralia</taxon>
        <taxon>Lophotrochozoa</taxon>
        <taxon>Annelida</taxon>
        <taxon>Polychaeta</taxon>
        <taxon>Sedentaria</taxon>
        <taxon>Canalipalpata</taxon>
        <taxon>Terebellida</taxon>
        <taxon>Terebelliformia</taxon>
        <taxon>Alvinellidae</taxon>
        <taxon>Paralvinella</taxon>
    </lineage>
</organism>
<accession>A0AAD9J8C7</accession>
<proteinExistence type="predicted"/>
<evidence type="ECO:0000256" key="1">
    <source>
        <dbReference type="SAM" id="MobiDB-lite"/>
    </source>
</evidence>
<gene>
    <name evidence="2" type="ORF">LSH36_536g02025</name>
</gene>
<keyword evidence="3" id="KW-1185">Reference proteome</keyword>
<protein>
    <submittedName>
        <fullName evidence="2">Uncharacterized protein</fullName>
    </submittedName>
</protein>